<proteinExistence type="predicted"/>
<feature type="transmembrane region" description="Helical" evidence="1">
    <location>
        <begin position="55"/>
        <end position="78"/>
    </location>
</feature>
<keyword evidence="1" id="KW-1133">Transmembrane helix</keyword>
<sequence length="185" mass="20191">MSTAKMAINRLITLLIAVLAGGLAALGVGLALDQSWARDAWQWIDDIDLTGITAGGSYNIVLLVAAIVTGILGLFIVLMNIERPRVGRQNLRYSRADGVMGVHPSDVAAAVAQDLERIPHVKVSKHIATRDRGERVLKFVVRAPADVNLPQLRTACERAQQDIVAALPGMEFKPRFDVHIDRVQR</sequence>
<organism evidence="2 3">
    <name type="scientific">Candidatus Corynebacterium gallistercoris</name>
    <dbReference type="NCBI Taxonomy" id="2838530"/>
    <lineage>
        <taxon>Bacteria</taxon>
        <taxon>Bacillati</taxon>
        <taxon>Actinomycetota</taxon>
        <taxon>Actinomycetes</taxon>
        <taxon>Mycobacteriales</taxon>
        <taxon>Corynebacteriaceae</taxon>
        <taxon>Corynebacterium</taxon>
    </lineage>
</organism>
<evidence type="ECO:0000313" key="3">
    <source>
        <dbReference type="Proteomes" id="UP000824189"/>
    </source>
</evidence>
<dbReference type="EMBL" id="DXFZ01000101">
    <property type="protein sequence ID" value="HIW96467.1"/>
    <property type="molecule type" value="Genomic_DNA"/>
</dbReference>
<evidence type="ECO:0008006" key="4">
    <source>
        <dbReference type="Google" id="ProtNLM"/>
    </source>
</evidence>
<dbReference type="AlphaFoldDB" id="A0A9D1RZ72"/>
<keyword evidence="1" id="KW-0812">Transmembrane</keyword>
<keyword evidence="1" id="KW-0472">Membrane</keyword>
<gene>
    <name evidence="2" type="ORF">H9867_08335</name>
</gene>
<protein>
    <recommendedName>
        <fullName evidence="4">Alkaline shock response membrane anchor protein AmaP</fullName>
    </recommendedName>
</protein>
<name>A0A9D1RZ72_9CORY</name>
<reference evidence="2" key="2">
    <citation type="submission" date="2021-04" db="EMBL/GenBank/DDBJ databases">
        <authorList>
            <person name="Gilroy R."/>
        </authorList>
    </citation>
    <scope>NUCLEOTIDE SEQUENCE</scope>
    <source>
        <strain evidence="2">4376</strain>
    </source>
</reference>
<dbReference type="Proteomes" id="UP000824189">
    <property type="component" value="Unassembled WGS sequence"/>
</dbReference>
<comment type="caution">
    <text evidence="2">The sequence shown here is derived from an EMBL/GenBank/DDBJ whole genome shotgun (WGS) entry which is preliminary data.</text>
</comment>
<accession>A0A9D1RZ72</accession>
<evidence type="ECO:0000256" key="1">
    <source>
        <dbReference type="SAM" id="Phobius"/>
    </source>
</evidence>
<evidence type="ECO:0000313" key="2">
    <source>
        <dbReference type="EMBL" id="HIW96467.1"/>
    </source>
</evidence>
<reference evidence="2" key="1">
    <citation type="journal article" date="2021" name="PeerJ">
        <title>Extensive microbial diversity within the chicken gut microbiome revealed by metagenomics and culture.</title>
        <authorList>
            <person name="Gilroy R."/>
            <person name="Ravi A."/>
            <person name="Getino M."/>
            <person name="Pursley I."/>
            <person name="Horton D.L."/>
            <person name="Alikhan N.F."/>
            <person name="Baker D."/>
            <person name="Gharbi K."/>
            <person name="Hall N."/>
            <person name="Watson M."/>
            <person name="Adriaenssens E.M."/>
            <person name="Foster-Nyarko E."/>
            <person name="Jarju S."/>
            <person name="Secka A."/>
            <person name="Antonio M."/>
            <person name="Oren A."/>
            <person name="Chaudhuri R.R."/>
            <person name="La Ragione R."/>
            <person name="Hildebrand F."/>
            <person name="Pallen M.J."/>
        </authorList>
    </citation>
    <scope>NUCLEOTIDE SEQUENCE</scope>
    <source>
        <strain evidence="2">4376</strain>
    </source>
</reference>